<evidence type="ECO:0000259" key="1">
    <source>
        <dbReference type="SMART" id="SM00932"/>
    </source>
</evidence>
<accession>A0A1H8FEY3</accession>
<dbReference type="InterPro" id="IPR034904">
    <property type="entry name" value="FSCA_dom_sf"/>
</dbReference>
<organism evidence="2 3">
    <name type="scientific">Roseovarius tolerans</name>
    <dbReference type="NCBI Taxonomy" id="74031"/>
    <lineage>
        <taxon>Bacteria</taxon>
        <taxon>Pseudomonadati</taxon>
        <taxon>Pseudomonadota</taxon>
        <taxon>Alphaproteobacteria</taxon>
        <taxon>Rhodobacterales</taxon>
        <taxon>Roseobacteraceae</taxon>
        <taxon>Roseovarius</taxon>
    </lineage>
</organism>
<dbReference type="PANTHER" id="PTHR11178">
    <property type="entry name" value="IRON-SULFUR CLUSTER SCAFFOLD PROTEIN NFU-RELATED"/>
    <property type="match status" value="1"/>
</dbReference>
<reference evidence="2 3" key="1">
    <citation type="submission" date="2016-10" db="EMBL/GenBank/DDBJ databases">
        <authorList>
            <person name="de Groot N.N."/>
        </authorList>
    </citation>
    <scope>NUCLEOTIDE SEQUENCE [LARGE SCALE GENOMIC DNA]</scope>
    <source>
        <strain evidence="2 3">DSM 11457</strain>
    </source>
</reference>
<dbReference type="Pfam" id="PF08712">
    <property type="entry name" value="Nfu_N"/>
    <property type="match status" value="1"/>
</dbReference>
<dbReference type="Proteomes" id="UP000182160">
    <property type="component" value="Unassembled WGS sequence"/>
</dbReference>
<dbReference type="PANTHER" id="PTHR11178:SF51">
    <property type="entry name" value="FE_S BIOGENESIS PROTEIN NFUA"/>
    <property type="match status" value="1"/>
</dbReference>
<dbReference type="Gene3D" id="3.30.1370.70">
    <property type="entry name" value="Scaffold protein Nfu/NifU, N-terminal domain"/>
    <property type="match status" value="1"/>
</dbReference>
<feature type="domain" description="Scaffold protein Nfu/NifU N-terminal" evidence="1">
    <location>
        <begin position="20"/>
        <end position="97"/>
    </location>
</feature>
<dbReference type="GO" id="GO:0016226">
    <property type="term" value="P:iron-sulfur cluster assembly"/>
    <property type="evidence" value="ECO:0007669"/>
    <property type="project" value="InterPro"/>
</dbReference>
<dbReference type="InterPro" id="IPR001075">
    <property type="entry name" value="NIF_FeS_clus_asmbl_NifU_C"/>
</dbReference>
<name>A0A1H8FEY3_9RHOB</name>
<dbReference type="InterPro" id="IPR014824">
    <property type="entry name" value="Nfu/NifU_N"/>
</dbReference>
<evidence type="ECO:0000313" key="3">
    <source>
        <dbReference type="Proteomes" id="UP000182160"/>
    </source>
</evidence>
<gene>
    <name evidence="2" type="ORF">SAMN04488077_1158</name>
</gene>
<dbReference type="RefSeq" id="WP_074787533.1">
    <property type="nucleotide sequence ID" value="NZ_FOBO01000015.1"/>
</dbReference>
<protein>
    <submittedName>
        <fullName evidence="2">Fe-S cluster biogenesis protein NfuA, 4Fe-4S-binding domain</fullName>
    </submittedName>
</protein>
<evidence type="ECO:0000313" key="2">
    <source>
        <dbReference type="EMBL" id="SEN30175.1"/>
    </source>
</evidence>
<sequence>MSDLTPPKRRIRVQASDRDPMTMRFLLDSDVQPGSSVSFTAAEAENAPLATALFAIDGVEQVQVGGASIHVRRAEGAEWTHLKPRIAEAIRRVLDTCDHPLGTAQPPRDDDARLLDQVQDLLDRQANPAIAAHGGSVSVDRVEKARVHLRFAGGCQGCAASSQTLREGIETMLRAALPEITEIIDVTDHDAGVNPYYTGDDGPSPKLTRPVPASVVDHSEGELRIDPEFLARRLGLTPETLSAGLANGDIERHVETRTGQSGPITRVSVFAPTRSWAADLHDNGRIFEVPPPRREARIEAKTATLTDRVRAHLNSLDTDVRPITYSALARALGLYLPGSVRKVTQALEATMREDAAADRPFVAAGVVNRHSGLPGKGFFDLAQALGHAIPKDQEALATYRQRLTTRP</sequence>
<dbReference type="InterPro" id="IPR036498">
    <property type="entry name" value="Nfu/NifU_N_sf"/>
</dbReference>
<dbReference type="SMART" id="SM00932">
    <property type="entry name" value="Nfu_N"/>
    <property type="match status" value="1"/>
</dbReference>
<dbReference type="SUPFAM" id="SSF117916">
    <property type="entry name" value="Fe-S cluster assembly (FSCA) domain-like"/>
    <property type="match status" value="1"/>
</dbReference>
<dbReference type="GO" id="GO:0051536">
    <property type="term" value="F:iron-sulfur cluster binding"/>
    <property type="evidence" value="ECO:0007669"/>
    <property type="project" value="InterPro"/>
</dbReference>
<dbReference type="SUPFAM" id="SSF110836">
    <property type="entry name" value="Hypothetical protein SAV1430"/>
    <property type="match status" value="1"/>
</dbReference>
<dbReference type="GO" id="GO:0005506">
    <property type="term" value="F:iron ion binding"/>
    <property type="evidence" value="ECO:0007669"/>
    <property type="project" value="InterPro"/>
</dbReference>
<dbReference type="EMBL" id="FOBO01000015">
    <property type="protein sequence ID" value="SEN30175.1"/>
    <property type="molecule type" value="Genomic_DNA"/>
</dbReference>
<dbReference type="Pfam" id="PF01106">
    <property type="entry name" value="NifU"/>
    <property type="match status" value="1"/>
</dbReference>
<proteinExistence type="predicted"/>
<dbReference type="AlphaFoldDB" id="A0A1H8FEY3"/>
<dbReference type="Gene3D" id="3.30.300.130">
    <property type="entry name" value="Fe-S cluster assembly (FSCA)"/>
    <property type="match status" value="1"/>
</dbReference>